<feature type="transmembrane region" description="Helical" evidence="6">
    <location>
        <begin position="632"/>
        <end position="650"/>
    </location>
</feature>
<dbReference type="RefSeq" id="WP_110567830.1">
    <property type="nucleotide sequence ID" value="NZ_CP137147.1"/>
</dbReference>
<sequence>MTARPRSIKPLAIGLLVSLVVAACVFMAIPLRTDMAGFLPAGRTDNTRFIMREIQSGSAATVILAAIEGAPPDVLAQASQTMADSLAHSGLFVTVTNGSRPPDGADEAFLFSHRYLLAPPDSARDFSVDALHDDMQAVLDMMESSAEPLAQHYGLADPTGAFMALLRAWAPHSHGRSIDGVWFAPERDRALILLRTRANGMDLYAQKQVQAAINAAYAAAARPGMRLLMSGPAVFALKASHAMQADVEFLSTASMILVTAVLIWRFRSPWVLAAMGIPFALSLSVAMVVVKVLFGYVHGISFGFGMTMLGVSLDYPVLLIGHRDQGEDAAAPLRRIGTSLRLAVTSACLGLTGMVFCGLPGLAQLGVFSVAGLVSAAATTLWLLPRLIEKADLSPGVATHADGILRIESWRRYRLWFLIVPVIGAGVLLVHPPQRETDIASLSPVPPALRALDAELRHEIGAPDAGQAIIVQAPSVQGVLEREERLMPVLDALQARGVMGDAEYAARFLPSMTLQRARIARLPDTAELARRLDEARADLPFQPDAFAPFVHDVAVTRAMAPLQPGDMTSPLVATRLAPLLFARQGQWFGIILPETVRDTAALATAFATQPGIMVLNMRNETNAIVADHMHQALWWTVAGTLMAIIVLALGLRNGRRLARVCVAVGSAGIVIMAAMAVLGVRLSLIHVISLQFVMGVGLDYALFFARPQIDRAERARTLRTLLTCNTMTLLTFGILACCRTPLLRDIGSTVAIGAFLAMLFSFMMAAPVADTARQARS</sequence>
<evidence type="ECO:0000256" key="5">
    <source>
        <dbReference type="ARBA" id="ARBA00023136"/>
    </source>
</evidence>
<keyword evidence="3 6" id="KW-0812">Transmembrane</keyword>
<accession>A0A318QRR3</accession>
<feature type="transmembrane region" description="Helical" evidence="6">
    <location>
        <begin position="367"/>
        <end position="384"/>
    </location>
</feature>
<dbReference type="GO" id="GO:0005886">
    <property type="term" value="C:plasma membrane"/>
    <property type="evidence" value="ECO:0007669"/>
    <property type="project" value="UniProtKB-SubCell"/>
</dbReference>
<evidence type="ECO:0000313" key="9">
    <source>
        <dbReference type="Proteomes" id="UP000247814"/>
    </source>
</evidence>
<name>A0A318QRR3_9PROT</name>
<dbReference type="OrthoDB" id="9780358at2"/>
<gene>
    <name evidence="8" type="ORF">CFR77_04010</name>
</gene>
<evidence type="ECO:0000256" key="3">
    <source>
        <dbReference type="ARBA" id="ARBA00022692"/>
    </source>
</evidence>
<feature type="transmembrane region" description="Helical" evidence="6">
    <location>
        <begin position="413"/>
        <end position="431"/>
    </location>
</feature>
<dbReference type="Proteomes" id="UP000247814">
    <property type="component" value="Unassembled WGS sequence"/>
</dbReference>
<keyword evidence="5 6" id="KW-0472">Membrane</keyword>
<evidence type="ECO:0000259" key="7">
    <source>
        <dbReference type="Pfam" id="PF03176"/>
    </source>
</evidence>
<dbReference type="PANTHER" id="PTHR33406">
    <property type="entry name" value="MEMBRANE PROTEIN MJ1562-RELATED"/>
    <property type="match status" value="1"/>
</dbReference>
<keyword evidence="9" id="KW-1185">Reference proteome</keyword>
<feature type="transmembrane region" description="Helical" evidence="6">
    <location>
        <begin position="342"/>
        <end position="361"/>
    </location>
</feature>
<dbReference type="EMBL" id="NKUA01000004">
    <property type="protein sequence ID" value="PYD80138.1"/>
    <property type="molecule type" value="Genomic_DNA"/>
</dbReference>
<dbReference type="InterPro" id="IPR050545">
    <property type="entry name" value="Mycobact_MmpL"/>
</dbReference>
<feature type="transmembrane region" description="Helical" evidence="6">
    <location>
        <begin position="717"/>
        <end position="736"/>
    </location>
</feature>
<feature type="transmembrane region" description="Helical" evidence="6">
    <location>
        <begin position="657"/>
        <end position="678"/>
    </location>
</feature>
<organism evidence="8 9">
    <name type="scientific">Komagataeibacter sucrofermentans</name>
    <dbReference type="NCBI Taxonomy" id="1053551"/>
    <lineage>
        <taxon>Bacteria</taxon>
        <taxon>Pseudomonadati</taxon>
        <taxon>Pseudomonadota</taxon>
        <taxon>Alphaproteobacteria</taxon>
        <taxon>Acetobacterales</taxon>
        <taxon>Acetobacteraceae</taxon>
        <taxon>Komagataeibacter</taxon>
    </lineage>
</organism>
<feature type="transmembrane region" description="Helical" evidence="6">
    <location>
        <begin position="300"/>
        <end position="321"/>
    </location>
</feature>
<dbReference type="PROSITE" id="PS51257">
    <property type="entry name" value="PROKAR_LIPOPROTEIN"/>
    <property type="match status" value="1"/>
</dbReference>
<comment type="subcellular location">
    <subcellularLocation>
        <location evidence="1">Cell membrane</location>
        <topology evidence="1">Multi-pass membrane protein</topology>
    </subcellularLocation>
</comment>
<reference evidence="8 9" key="1">
    <citation type="submission" date="2017-07" db="EMBL/GenBank/DDBJ databases">
        <title>A draft genome sequence of Komagataeibacter sucrofermentans LMG 18788.</title>
        <authorList>
            <person name="Skraban J."/>
            <person name="Cleenwerck I."/>
            <person name="Vandamme P."/>
            <person name="Trcek J."/>
        </authorList>
    </citation>
    <scope>NUCLEOTIDE SEQUENCE [LARGE SCALE GENOMIC DNA]</scope>
    <source>
        <strain evidence="8 9">LMG 18788</strain>
    </source>
</reference>
<comment type="caution">
    <text evidence="8">The sequence shown here is derived from an EMBL/GenBank/DDBJ whole genome shotgun (WGS) entry which is preliminary data.</text>
</comment>
<dbReference type="Gene3D" id="1.20.1640.10">
    <property type="entry name" value="Multidrug efflux transporter AcrB transmembrane domain"/>
    <property type="match status" value="2"/>
</dbReference>
<feature type="domain" description="Membrane transport protein MMPL" evidence="7">
    <location>
        <begin position="178"/>
        <end position="388"/>
    </location>
</feature>
<feature type="transmembrane region" description="Helical" evidence="6">
    <location>
        <begin position="748"/>
        <end position="769"/>
    </location>
</feature>
<evidence type="ECO:0000256" key="1">
    <source>
        <dbReference type="ARBA" id="ARBA00004651"/>
    </source>
</evidence>
<dbReference type="SUPFAM" id="SSF82866">
    <property type="entry name" value="Multidrug efflux transporter AcrB transmembrane domain"/>
    <property type="match status" value="2"/>
</dbReference>
<evidence type="ECO:0000313" key="8">
    <source>
        <dbReference type="EMBL" id="PYD80138.1"/>
    </source>
</evidence>
<dbReference type="AlphaFoldDB" id="A0A318QRR3"/>
<dbReference type="Pfam" id="PF03176">
    <property type="entry name" value="MMPL"/>
    <property type="match status" value="1"/>
</dbReference>
<dbReference type="InterPro" id="IPR004869">
    <property type="entry name" value="MMPL_dom"/>
</dbReference>
<proteinExistence type="predicted"/>
<evidence type="ECO:0000256" key="4">
    <source>
        <dbReference type="ARBA" id="ARBA00022989"/>
    </source>
</evidence>
<dbReference type="PANTHER" id="PTHR33406:SF13">
    <property type="entry name" value="MEMBRANE PROTEIN YDFJ"/>
    <property type="match status" value="1"/>
</dbReference>
<evidence type="ECO:0000256" key="2">
    <source>
        <dbReference type="ARBA" id="ARBA00022475"/>
    </source>
</evidence>
<feature type="transmembrane region" description="Helical" evidence="6">
    <location>
        <begin position="684"/>
        <end position="705"/>
    </location>
</feature>
<protein>
    <recommendedName>
        <fullName evidence="7">Membrane transport protein MMPL domain-containing protein</fullName>
    </recommendedName>
</protein>
<keyword evidence="2" id="KW-1003">Cell membrane</keyword>
<feature type="transmembrane region" description="Helical" evidence="6">
    <location>
        <begin position="271"/>
        <end position="294"/>
    </location>
</feature>
<feature type="transmembrane region" description="Helical" evidence="6">
    <location>
        <begin position="247"/>
        <end position="264"/>
    </location>
</feature>
<evidence type="ECO:0000256" key="6">
    <source>
        <dbReference type="SAM" id="Phobius"/>
    </source>
</evidence>
<keyword evidence="4 6" id="KW-1133">Transmembrane helix</keyword>